<dbReference type="FunFam" id="3.20.20.450:FF:000001">
    <property type="entry name" value="Cyclic di-GMP phosphodiesterase yahA"/>
    <property type="match status" value="1"/>
</dbReference>
<dbReference type="PROSITE" id="PS50113">
    <property type="entry name" value="PAC"/>
    <property type="match status" value="2"/>
</dbReference>
<sequence length="627" mass="70784">MLKSDCQSPDFYARMWAAIHLDGKWKGEIWNRRKNGEVYPQWLSISAVKDEAGQLQNYMAMFLDLTEYKSAASKLRLHAQVFGHASEGIMITDTALKILSVNQAFTVVTGYTEEEACGHTPALLRSGRHGRDFYDRMWESLRSTGRWQGEIWNRRKGGELYPEFLTITTLRDEHGEVTNYIGMFKDITERKQSEDKLKYLAHYDALTGLPNRTLLQEMLPDVMEGCRRKGERLGVLFIDLDRFKSVNDSLGHDAGDKVLRQMGERLKRAVRADDVVSRLGGDEFIVVLRGVQRVEEALDTARRVTELMERPFDGADNEIYMSASIGISLYPDHGKDLESLMRHADLAMYEAKSLGTGPQVFNEGISSAFLRKLRLERELRFAAERGELQLVYQPQIGLASGRLEGMESLLRWRHPELGAISPSEFIPIAEETGLIREIGGWALGEACRQLGEWDRASRAVPAIAVNLSARQFMAPDLADSIRRIVREAGCDPRQIVLEITESFGITDMEPVIAVLRELKAAGFRIAIDDFGKGYSALGYLKQLPIDILKIDKSFLAELTTDPKSEALTRAIIQMAQGMELRVIAEGVETHAQMDRLRELRCDIAQGYYIDRPMPAGELEDGYLAPTR</sequence>
<dbReference type="FunFam" id="3.30.70.270:FF:000001">
    <property type="entry name" value="Diguanylate cyclase domain protein"/>
    <property type="match status" value="1"/>
</dbReference>
<dbReference type="InterPro" id="IPR000160">
    <property type="entry name" value="GGDEF_dom"/>
</dbReference>
<dbReference type="Pfam" id="PF13426">
    <property type="entry name" value="PAS_9"/>
    <property type="match status" value="2"/>
</dbReference>
<feature type="domain" description="PAC" evidence="2">
    <location>
        <begin position="25"/>
        <end position="77"/>
    </location>
</feature>
<dbReference type="SMART" id="SM00086">
    <property type="entry name" value="PAC"/>
    <property type="match status" value="2"/>
</dbReference>
<evidence type="ECO:0000259" key="2">
    <source>
        <dbReference type="PROSITE" id="PS50113"/>
    </source>
</evidence>
<accession>A0A9X4KR61</accession>
<dbReference type="InterPro" id="IPR001633">
    <property type="entry name" value="EAL_dom"/>
</dbReference>
<evidence type="ECO:0000259" key="4">
    <source>
        <dbReference type="PROSITE" id="PS50887"/>
    </source>
</evidence>
<dbReference type="PANTHER" id="PTHR44757:SF2">
    <property type="entry name" value="BIOFILM ARCHITECTURE MAINTENANCE PROTEIN MBAA"/>
    <property type="match status" value="1"/>
</dbReference>
<dbReference type="SMART" id="SM00091">
    <property type="entry name" value="PAS"/>
    <property type="match status" value="1"/>
</dbReference>
<dbReference type="Gene3D" id="3.30.70.270">
    <property type="match status" value="1"/>
</dbReference>
<feature type="domain" description="EAL" evidence="3">
    <location>
        <begin position="372"/>
        <end position="626"/>
    </location>
</feature>
<protein>
    <submittedName>
        <fullName evidence="5">EAL domain-containing protein</fullName>
    </submittedName>
</protein>
<dbReference type="SUPFAM" id="SSF141868">
    <property type="entry name" value="EAL domain-like"/>
    <property type="match status" value="1"/>
</dbReference>
<evidence type="ECO:0000259" key="3">
    <source>
        <dbReference type="PROSITE" id="PS50883"/>
    </source>
</evidence>
<dbReference type="NCBIfam" id="TIGR00254">
    <property type="entry name" value="GGDEF"/>
    <property type="match status" value="1"/>
</dbReference>
<dbReference type="AlphaFoldDB" id="A0A9X4KR61"/>
<organism evidence="5 6">
    <name type="scientific">Cohnella ginsengisoli</name>
    <dbReference type="NCBI Taxonomy" id="425004"/>
    <lineage>
        <taxon>Bacteria</taxon>
        <taxon>Bacillati</taxon>
        <taxon>Bacillota</taxon>
        <taxon>Bacilli</taxon>
        <taxon>Bacillales</taxon>
        <taxon>Paenibacillaceae</taxon>
        <taxon>Cohnella</taxon>
    </lineage>
</organism>
<dbReference type="SMART" id="SM00267">
    <property type="entry name" value="GGDEF"/>
    <property type="match status" value="1"/>
</dbReference>
<dbReference type="PROSITE" id="PS50112">
    <property type="entry name" value="PAS"/>
    <property type="match status" value="1"/>
</dbReference>
<dbReference type="InterPro" id="IPR052155">
    <property type="entry name" value="Biofilm_reg_signaling"/>
</dbReference>
<gene>
    <name evidence="5" type="ORF">OMP38_31085</name>
</gene>
<dbReference type="Gene3D" id="3.30.450.20">
    <property type="entry name" value="PAS domain"/>
    <property type="match status" value="2"/>
</dbReference>
<reference evidence="5 6" key="1">
    <citation type="submission" date="2022-10" db="EMBL/GenBank/DDBJ databases">
        <title>Comparative genomic analysis of Cohnella hashimotonis sp. nov., isolated from the International Space Station.</title>
        <authorList>
            <person name="Simpson A."/>
            <person name="Venkateswaran K."/>
        </authorList>
    </citation>
    <scope>NUCLEOTIDE SEQUENCE [LARGE SCALE GENOMIC DNA]</scope>
    <source>
        <strain evidence="5 6">DSM 18997</strain>
    </source>
</reference>
<dbReference type="PANTHER" id="PTHR44757">
    <property type="entry name" value="DIGUANYLATE CYCLASE DGCP"/>
    <property type="match status" value="1"/>
</dbReference>
<evidence type="ECO:0000259" key="1">
    <source>
        <dbReference type="PROSITE" id="PS50112"/>
    </source>
</evidence>
<dbReference type="Pfam" id="PF00990">
    <property type="entry name" value="GGDEF"/>
    <property type="match status" value="1"/>
</dbReference>
<dbReference type="InterPro" id="IPR029787">
    <property type="entry name" value="Nucleotide_cyclase"/>
</dbReference>
<evidence type="ECO:0000313" key="5">
    <source>
        <dbReference type="EMBL" id="MDG0794777.1"/>
    </source>
</evidence>
<dbReference type="PIRSF" id="PIRSF005925">
    <property type="entry name" value="Dos"/>
    <property type="match status" value="1"/>
</dbReference>
<dbReference type="Pfam" id="PF00563">
    <property type="entry name" value="EAL"/>
    <property type="match status" value="1"/>
</dbReference>
<dbReference type="CDD" id="cd01949">
    <property type="entry name" value="GGDEF"/>
    <property type="match status" value="1"/>
</dbReference>
<evidence type="ECO:0000313" key="6">
    <source>
        <dbReference type="Proteomes" id="UP001153387"/>
    </source>
</evidence>
<dbReference type="PROSITE" id="PS50887">
    <property type="entry name" value="GGDEF"/>
    <property type="match status" value="1"/>
</dbReference>
<dbReference type="CDD" id="cd01948">
    <property type="entry name" value="EAL"/>
    <property type="match status" value="1"/>
</dbReference>
<dbReference type="InterPro" id="IPR043128">
    <property type="entry name" value="Rev_trsase/Diguanyl_cyclase"/>
</dbReference>
<dbReference type="SUPFAM" id="SSF55073">
    <property type="entry name" value="Nucleotide cyclase"/>
    <property type="match status" value="1"/>
</dbReference>
<dbReference type="PROSITE" id="PS50883">
    <property type="entry name" value="EAL"/>
    <property type="match status" value="1"/>
</dbReference>
<dbReference type="SMART" id="SM00052">
    <property type="entry name" value="EAL"/>
    <property type="match status" value="1"/>
</dbReference>
<dbReference type="InterPro" id="IPR012226">
    <property type="entry name" value="Diguanyl_cyclase/Pdiesterase"/>
</dbReference>
<keyword evidence="6" id="KW-1185">Reference proteome</keyword>
<feature type="domain" description="PAC" evidence="2">
    <location>
        <begin position="147"/>
        <end position="199"/>
    </location>
</feature>
<dbReference type="Gene3D" id="3.20.20.450">
    <property type="entry name" value="EAL domain"/>
    <property type="match status" value="1"/>
</dbReference>
<dbReference type="SUPFAM" id="SSF55785">
    <property type="entry name" value="PYP-like sensor domain (PAS domain)"/>
    <property type="match status" value="2"/>
</dbReference>
<feature type="domain" description="PAS" evidence="1">
    <location>
        <begin position="74"/>
        <end position="120"/>
    </location>
</feature>
<dbReference type="NCBIfam" id="TIGR00229">
    <property type="entry name" value="sensory_box"/>
    <property type="match status" value="1"/>
</dbReference>
<dbReference type="Proteomes" id="UP001153387">
    <property type="component" value="Unassembled WGS sequence"/>
</dbReference>
<dbReference type="InterPro" id="IPR035965">
    <property type="entry name" value="PAS-like_dom_sf"/>
</dbReference>
<dbReference type="InterPro" id="IPR001610">
    <property type="entry name" value="PAC"/>
</dbReference>
<dbReference type="InterPro" id="IPR035919">
    <property type="entry name" value="EAL_sf"/>
</dbReference>
<dbReference type="CDD" id="cd00130">
    <property type="entry name" value="PAS"/>
    <property type="match status" value="1"/>
</dbReference>
<comment type="caution">
    <text evidence="5">The sequence shown here is derived from an EMBL/GenBank/DDBJ whole genome shotgun (WGS) entry which is preliminary data.</text>
</comment>
<proteinExistence type="predicted"/>
<dbReference type="InterPro" id="IPR000700">
    <property type="entry name" value="PAS-assoc_C"/>
</dbReference>
<dbReference type="EMBL" id="JAPDHZ010000008">
    <property type="protein sequence ID" value="MDG0794777.1"/>
    <property type="molecule type" value="Genomic_DNA"/>
</dbReference>
<name>A0A9X4KR61_9BACL</name>
<dbReference type="InterPro" id="IPR000014">
    <property type="entry name" value="PAS"/>
</dbReference>
<feature type="domain" description="GGDEF" evidence="4">
    <location>
        <begin position="231"/>
        <end position="364"/>
    </location>
</feature>